<evidence type="ECO:0000256" key="1">
    <source>
        <dbReference type="SAM" id="MobiDB-lite"/>
    </source>
</evidence>
<sequence length="317" mass="34956">MTSSFPSCSRRWDASSPPRLLQSSQTRRTKPPRLPLFLSLFCLNLTKADVCSQKPPLFQSRPFRGPSLALPETLSSSIRRPKAVSHLRASPLEESADQLLAAASNGLNGNGAVPFFFPFLKLPSEVSLPLPSPPSLPSLDFNLDLPDVYLDPQQVAAFIEETGHVVDSYRMPAWWYPTQAVEASNPFIESIFLGSNIAYGAAAVELFRDPTVPRWCPWFILTAGLVSFAFHYVQIHEGIDSGIVHVGLLLDSTIAVAASLATIGYLFLEGRLKPTITTGALSVAALALLWDTTAYTFEHTAWHWLSAFVVWRLFKQI</sequence>
<accession>A0A0G4HBV6</accession>
<dbReference type="AlphaFoldDB" id="A0A0G4HBV6"/>
<protein>
    <submittedName>
        <fullName evidence="3">Uncharacterized protein</fullName>
    </submittedName>
</protein>
<name>A0A0G4HBV6_9ALVE</name>
<dbReference type="VEuPathDB" id="CryptoDB:Cvel_26055"/>
<organism evidence="3">
    <name type="scientific">Chromera velia CCMP2878</name>
    <dbReference type="NCBI Taxonomy" id="1169474"/>
    <lineage>
        <taxon>Eukaryota</taxon>
        <taxon>Sar</taxon>
        <taxon>Alveolata</taxon>
        <taxon>Colpodellida</taxon>
        <taxon>Chromeraceae</taxon>
        <taxon>Chromera</taxon>
    </lineage>
</organism>
<keyword evidence="2" id="KW-0812">Transmembrane</keyword>
<feature type="transmembrane region" description="Helical" evidence="2">
    <location>
        <begin position="247"/>
        <end position="268"/>
    </location>
</feature>
<feature type="region of interest" description="Disordered" evidence="1">
    <location>
        <begin position="1"/>
        <end position="28"/>
    </location>
</feature>
<dbReference type="EMBL" id="CDMZ01002244">
    <property type="protein sequence ID" value="CEM41484.1"/>
    <property type="molecule type" value="Genomic_DNA"/>
</dbReference>
<gene>
    <name evidence="3" type="ORF">Cvel_26055</name>
</gene>
<keyword evidence="2" id="KW-0472">Membrane</keyword>
<keyword evidence="2" id="KW-1133">Transmembrane helix</keyword>
<reference evidence="3" key="1">
    <citation type="submission" date="2014-11" db="EMBL/GenBank/DDBJ databases">
        <authorList>
            <person name="Otto D Thomas"/>
            <person name="Naeem Raeece"/>
        </authorList>
    </citation>
    <scope>NUCLEOTIDE SEQUENCE</scope>
</reference>
<feature type="transmembrane region" description="Helical" evidence="2">
    <location>
        <begin position="218"/>
        <end position="235"/>
    </location>
</feature>
<evidence type="ECO:0000313" key="3">
    <source>
        <dbReference type="EMBL" id="CEM41484.1"/>
    </source>
</evidence>
<evidence type="ECO:0000256" key="2">
    <source>
        <dbReference type="SAM" id="Phobius"/>
    </source>
</evidence>
<proteinExistence type="predicted"/>